<reference evidence="7 8" key="1">
    <citation type="journal article" date="2017" name="Curr. Biol.">
        <title>Genome architecture and evolution of a unichromosomal asexual nematode.</title>
        <authorList>
            <person name="Fradin H."/>
            <person name="Zegar C."/>
            <person name="Gutwein M."/>
            <person name="Lucas J."/>
            <person name="Kovtun M."/>
            <person name="Corcoran D."/>
            <person name="Baugh L.R."/>
            <person name="Kiontke K."/>
            <person name="Gunsalus K."/>
            <person name="Fitch D.H."/>
            <person name="Piano F."/>
        </authorList>
    </citation>
    <scope>NUCLEOTIDE SEQUENCE [LARGE SCALE GENOMIC DNA]</scope>
    <source>
        <strain evidence="7">PF1309</strain>
    </source>
</reference>
<dbReference type="InterPro" id="IPR001148">
    <property type="entry name" value="CA_dom"/>
</dbReference>
<dbReference type="OrthoDB" id="429145at2759"/>
<dbReference type="PANTHER" id="PTHR18952">
    <property type="entry name" value="CARBONIC ANHYDRASE"/>
    <property type="match status" value="1"/>
</dbReference>
<dbReference type="InterPro" id="IPR036398">
    <property type="entry name" value="CA_dom_sf"/>
</dbReference>
<feature type="region of interest" description="Disordered" evidence="5">
    <location>
        <begin position="393"/>
        <end position="442"/>
    </location>
</feature>
<dbReference type="Pfam" id="PF00194">
    <property type="entry name" value="Carb_anhydrase"/>
    <property type="match status" value="1"/>
</dbReference>
<keyword evidence="4" id="KW-0456">Lyase</keyword>
<feature type="domain" description="Alpha-carbonic anhydrase" evidence="6">
    <location>
        <begin position="66"/>
        <end position="332"/>
    </location>
</feature>
<evidence type="ECO:0000256" key="4">
    <source>
        <dbReference type="RuleBase" id="RU367011"/>
    </source>
</evidence>
<dbReference type="GO" id="GO:0004089">
    <property type="term" value="F:carbonate dehydratase activity"/>
    <property type="evidence" value="ECO:0007669"/>
    <property type="project" value="UniProtKB-UniRule"/>
</dbReference>
<keyword evidence="3 4" id="KW-0862">Zinc</keyword>
<dbReference type="Gene3D" id="3.10.200.10">
    <property type="entry name" value="Alpha carbonic anhydrase"/>
    <property type="match status" value="1"/>
</dbReference>
<dbReference type="EMBL" id="LIAE01006418">
    <property type="protein sequence ID" value="PAV89883.1"/>
    <property type="molecule type" value="Genomic_DNA"/>
</dbReference>
<dbReference type="GO" id="GO:0008270">
    <property type="term" value="F:zinc ion binding"/>
    <property type="evidence" value="ECO:0007669"/>
    <property type="project" value="UniProtKB-UniRule"/>
</dbReference>
<name>A0A2A2LUL8_9BILA</name>
<dbReference type="STRING" id="2018661.A0A2A2LUL8"/>
<comment type="catalytic activity">
    <reaction evidence="4">
        <text>hydrogencarbonate + H(+) = CO2 + H2O</text>
        <dbReference type="Rhea" id="RHEA:10748"/>
        <dbReference type="ChEBI" id="CHEBI:15377"/>
        <dbReference type="ChEBI" id="CHEBI:15378"/>
        <dbReference type="ChEBI" id="CHEBI:16526"/>
        <dbReference type="ChEBI" id="CHEBI:17544"/>
        <dbReference type="EC" id="4.2.1.1"/>
    </reaction>
</comment>
<dbReference type="EC" id="4.2.1.1" evidence="4"/>
<dbReference type="InterPro" id="IPR018338">
    <property type="entry name" value="Carbonic_anhydrase_a-class_CS"/>
</dbReference>
<organism evidence="7 8">
    <name type="scientific">Diploscapter pachys</name>
    <dbReference type="NCBI Taxonomy" id="2018661"/>
    <lineage>
        <taxon>Eukaryota</taxon>
        <taxon>Metazoa</taxon>
        <taxon>Ecdysozoa</taxon>
        <taxon>Nematoda</taxon>
        <taxon>Chromadorea</taxon>
        <taxon>Rhabditida</taxon>
        <taxon>Rhabditina</taxon>
        <taxon>Rhabditomorpha</taxon>
        <taxon>Rhabditoidea</taxon>
        <taxon>Rhabditidae</taxon>
        <taxon>Diploscapter</taxon>
    </lineage>
</organism>
<proteinExistence type="inferred from homology"/>
<accession>A0A2A2LUL8</accession>
<gene>
    <name evidence="7" type="ORF">WR25_25495</name>
</gene>
<evidence type="ECO:0000256" key="3">
    <source>
        <dbReference type="ARBA" id="ARBA00022833"/>
    </source>
</evidence>
<dbReference type="SMART" id="SM01057">
    <property type="entry name" value="Carb_anhydrase"/>
    <property type="match status" value="1"/>
</dbReference>
<dbReference type="SUPFAM" id="SSF51069">
    <property type="entry name" value="Carbonic anhydrase"/>
    <property type="match status" value="1"/>
</dbReference>
<dbReference type="PANTHER" id="PTHR18952:SF176">
    <property type="entry name" value="CARBONIC ANHYDRASE"/>
    <property type="match status" value="1"/>
</dbReference>
<comment type="function">
    <text evidence="4">Reversible hydration of carbon dioxide.</text>
</comment>
<evidence type="ECO:0000256" key="5">
    <source>
        <dbReference type="SAM" id="MobiDB-lite"/>
    </source>
</evidence>
<evidence type="ECO:0000313" key="8">
    <source>
        <dbReference type="Proteomes" id="UP000218231"/>
    </source>
</evidence>
<dbReference type="GO" id="GO:0005737">
    <property type="term" value="C:cytoplasm"/>
    <property type="evidence" value="ECO:0007669"/>
    <property type="project" value="TreeGrafter"/>
</dbReference>
<dbReference type="InterPro" id="IPR023561">
    <property type="entry name" value="Carbonic_anhydrase_a-class"/>
</dbReference>
<dbReference type="PROSITE" id="PS00162">
    <property type="entry name" value="ALPHA_CA_1"/>
    <property type="match status" value="1"/>
</dbReference>
<evidence type="ECO:0000256" key="1">
    <source>
        <dbReference type="ARBA" id="ARBA00010718"/>
    </source>
</evidence>
<sequence>MRFSSKSSNSLDSCQLKIFSEMAFLSQLSGHLQQLKEKTVTMAEGAPAIGAHLQSLKEGAPKLLESAMNAKNGLLNKVKLDSIGKVLNVTNLGRNQSPIDIVPVITAFGEHLQNAEFRVEYETTGEFRATNDGHSVWLWREGNSSELAISFLPEEQYHLDAINWHFGTEPMNGSEHTIGGVGYAGELHLIQRNTRFPTIDLALKQQNGIIAMAIFLNESHDENPSLKSFIDLLPKITYKNNECRLTSFNVGSLFPPPEKTKEFWMYEGSETVEPFRETVHWIVFRSALPISSMQLEKLREVRASGYDEEQERSMVPLRGTQQANSRTVISSFRSAAGQPDLGLKKQKTRKVILTDRENAFIEKVLVVLFGDLVCGQNACREIDHVPQTGGCRHMRQKLRETTPQREAGMRKLPAKSDPMPNAEPPDAYRAASPPEEPPGVLK</sequence>
<evidence type="ECO:0000256" key="2">
    <source>
        <dbReference type="ARBA" id="ARBA00022723"/>
    </source>
</evidence>
<comment type="caution">
    <text evidence="7">The sequence shown here is derived from an EMBL/GenBank/DDBJ whole genome shotgun (WGS) entry which is preliminary data.</text>
</comment>
<feature type="compositionally biased region" description="Basic and acidic residues" evidence="5">
    <location>
        <begin position="397"/>
        <end position="409"/>
    </location>
</feature>
<keyword evidence="8" id="KW-1185">Reference proteome</keyword>
<comment type="similarity">
    <text evidence="1 4">Belongs to the alpha-carbonic anhydrase family.</text>
</comment>
<dbReference type="PROSITE" id="PS51144">
    <property type="entry name" value="ALPHA_CA_2"/>
    <property type="match status" value="1"/>
</dbReference>
<dbReference type="Proteomes" id="UP000218231">
    <property type="component" value="Unassembled WGS sequence"/>
</dbReference>
<comment type="cofactor">
    <cofactor evidence="4">
        <name>Zn(2+)</name>
        <dbReference type="ChEBI" id="CHEBI:29105"/>
    </cofactor>
</comment>
<evidence type="ECO:0000313" key="7">
    <source>
        <dbReference type="EMBL" id="PAV89883.1"/>
    </source>
</evidence>
<dbReference type="AlphaFoldDB" id="A0A2A2LUL8"/>
<protein>
    <recommendedName>
        <fullName evidence="4">Carbonic anhydrase</fullName>
        <ecNumber evidence="4">4.2.1.1</ecNumber>
    </recommendedName>
</protein>
<keyword evidence="2 4" id="KW-0479">Metal-binding</keyword>
<evidence type="ECO:0000259" key="6">
    <source>
        <dbReference type="PROSITE" id="PS51144"/>
    </source>
</evidence>